<evidence type="ECO:0000313" key="2">
    <source>
        <dbReference type="Proteomes" id="UP000837857"/>
    </source>
</evidence>
<accession>A0ABN8I488</accession>
<sequence length="138" mass="15456">MVMVNGWVEDQCLEVTLSRAIENIVVAYGKPARRPMTLGLNYGPYVRLIKARTAVISEDLSITTAGRDRCAVADKYTIVSYRWAIKTLVFFNPSAAVRVWRHRGKIIGRWRAGGERGEVPAGALVRRQLDVGGRRVWG</sequence>
<organism evidence="1 2">
    <name type="scientific">Iphiclides podalirius</name>
    <name type="common">scarce swallowtail</name>
    <dbReference type="NCBI Taxonomy" id="110791"/>
    <lineage>
        <taxon>Eukaryota</taxon>
        <taxon>Metazoa</taxon>
        <taxon>Ecdysozoa</taxon>
        <taxon>Arthropoda</taxon>
        <taxon>Hexapoda</taxon>
        <taxon>Insecta</taxon>
        <taxon>Pterygota</taxon>
        <taxon>Neoptera</taxon>
        <taxon>Endopterygota</taxon>
        <taxon>Lepidoptera</taxon>
        <taxon>Glossata</taxon>
        <taxon>Ditrysia</taxon>
        <taxon>Papilionoidea</taxon>
        <taxon>Papilionidae</taxon>
        <taxon>Papilioninae</taxon>
        <taxon>Iphiclides</taxon>
    </lineage>
</organism>
<dbReference type="Proteomes" id="UP000837857">
    <property type="component" value="Chromosome 16"/>
</dbReference>
<dbReference type="EMBL" id="OW152828">
    <property type="protein sequence ID" value="CAH2045031.1"/>
    <property type="molecule type" value="Genomic_DNA"/>
</dbReference>
<proteinExistence type="predicted"/>
<protein>
    <submittedName>
        <fullName evidence="1">Uncharacterized protein</fullName>
    </submittedName>
</protein>
<evidence type="ECO:0000313" key="1">
    <source>
        <dbReference type="EMBL" id="CAH2045031.1"/>
    </source>
</evidence>
<reference evidence="1" key="1">
    <citation type="submission" date="2022-03" db="EMBL/GenBank/DDBJ databases">
        <authorList>
            <person name="Martin H S."/>
        </authorList>
    </citation>
    <scope>NUCLEOTIDE SEQUENCE</scope>
</reference>
<feature type="non-terminal residue" evidence="1">
    <location>
        <position position="1"/>
    </location>
</feature>
<name>A0ABN8I488_9NEOP</name>
<keyword evidence="2" id="KW-1185">Reference proteome</keyword>
<gene>
    <name evidence="1" type="ORF">IPOD504_LOCUS4903</name>
</gene>